<comment type="similarity">
    <text evidence="2">Belongs to the TspO/BZRP family.</text>
</comment>
<dbReference type="Proteomes" id="UP000276215">
    <property type="component" value="Unassembled WGS sequence"/>
</dbReference>
<proteinExistence type="inferred from homology"/>
<feature type="transmembrane region" description="Helical" evidence="6">
    <location>
        <begin position="150"/>
        <end position="170"/>
    </location>
</feature>
<dbReference type="GO" id="GO:0033013">
    <property type="term" value="P:tetrapyrrole metabolic process"/>
    <property type="evidence" value="ECO:0007669"/>
    <property type="project" value="UniProtKB-ARBA"/>
</dbReference>
<reference evidence="7 8" key="1">
    <citation type="journal article" date="2018" name="Nat. Ecol. Evol.">
        <title>Pezizomycetes genomes reveal the molecular basis of ectomycorrhizal truffle lifestyle.</title>
        <authorList>
            <person name="Murat C."/>
            <person name="Payen T."/>
            <person name="Noel B."/>
            <person name="Kuo A."/>
            <person name="Morin E."/>
            <person name="Chen J."/>
            <person name="Kohler A."/>
            <person name="Krizsan K."/>
            <person name="Balestrini R."/>
            <person name="Da Silva C."/>
            <person name="Montanini B."/>
            <person name="Hainaut M."/>
            <person name="Levati E."/>
            <person name="Barry K.W."/>
            <person name="Belfiori B."/>
            <person name="Cichocki N."/>
            <person name="Clum A."/>
            <person name="Dockter R.B."/>
            <person name="Fauchery L."/>
            <person name="Guy J."/>
            <person name="Iotti M."/>
            <person name="Le Tacon F."/>
            <person name="Lindquist E.A."/>
            <person name="Lipzen A."/>
            <person name="Malagnac F."/>
            <person name="Mello A."/>
            <person name="Molinier V."/>
            <person name="Miyauchi S."/>
            <person name="Poulain J."/>
            <person name="Riccioni C."/>
            <person name="Rubini A."/>
            <person name="Sitrit Y."/>
            <person name="Splivallo R."/>
            <person name="Traeger S."/>
            <person name="Wang M."/>
            <person name="Zifcakova L."/>
            <person name="Wipf D."/>
            <person name="Zambonelli A."/>
            <person name="Paolocci F."/>
            <person name="Nowrousian M."/>
            <person name="Ottonello S."/>
            <person name="Baldrian P."/>
            <person name="Spatafora J.W."/>
            <person name="Henrissat B."/>
            <person name="Nagy L.G."/>
            <person name="Aury J.M."/>
            <person name="Wincker P."/>
            <person name="Grigoriev I.V."/>
            <person name="Bonfante P."/>
            <person name="Martin F.M."/>
        </authorList>
    </citation>
    <scope>NUCLEOTIDE SEQUENCE [LARGE SCALE GENOMIC DNA]</scope>
    <source>
        <strain evidence="7 8">120613-1</strain>
    </source>
</reference>
<dbReference type="CDD" id="cd15904">
    <property type="entry name" value="TSPO_MBR"/>
    <property type="match status" value="1"/>
</dbReference>
<dbReference type="OrthoDB" id="8841220at2759"/>
<dbReference type="PANTHER" id="PTHR10057:SF0">
    <property type="entry name" value="TRANSLOCATOR PROTEIN"/>
    <property type="match status" value="1"/>
</dbReference>
<evidence type="ECO:0000313" key="7">
    <source>
        <dbReference type="EMBL" id="RPA89884.1"/>
    </source>
</evidence>
<name>A0A3N4J7Q7_9PEZI</name>
<comment type="subcellular location">
    <subcellularLocation>
        <location evidence="1">Membrane</location>
        <topology evidence="1">Multi-pass membrane protein</topology>
    </subcellularLocation>
</comment>
<keyword evidence="4 6" id="KW-1133">Transmembrane helix</keyword>
<feature type="transmembrane region" description="Helical" evidence="6">
    <location>
        <begin position="12"/>
        <end position="36"/>
    </location>
</feature>
<feature type="transmembrane region" description="Helical" evidence="6">
    <location>
        <begin position="124"/>
        <end position="143"/>
    </location>
</feature>
<keyword evidence="5 6" id="KW-0472">Membrane</keyword>
<keyword evidence="8" id="KW-1185">Reference proteome</keyword>
<dbReference type="Gene3D" id="1.20.1260.100">
    <property type="entry name" value="TspO/MBR protein"/>
    <property type="match status" value="1"/>
</dbReference>
<evidence type="ECO:0000256" key="1">
    <source>
        <dbReference type="ARBA" id="ARBA00004141"/>
    </source>
</evidence>
<dbReference type="AlphaFoldDB" id="A0A3N4J7Q7"/>
<sequence length="203" mass="21863">MTSIPHIPSITLPAFIFASPAASILLPITLGSAIGYSTQPKKTQKAYNSITQPPLHPPAWVFGPTWTLLYGTMGYAAHRATALGLSSPNARIRTLALTGATLYSTQLALNLAWMPIFFGARQPALALVDIVALMGNVGCLAYVWKQCDPLAAWLMVPYLGWLGFATYLNVGVGVLNGWNMSGAGGEVKLVKEEEEEEEEVKEE</sequence>
<protein>
    <submittedName>
        <fullName evidence="7">Translocator protein</fullName>
    </submittedName>
</protein>
<evidence type="ECO:0000256" key="5">
    <source>
        <dbReference type="ARBA" id="ARBA00023136"/>
    </source>
</evidence>
<evidence type="ECO:0000256" key="3">
    <source>
        <dbReference type="ARBA" id="ARBA00022692"/>
    </source>
</evidence>
<dbReference type="InterPro" id="IPR038330">
    <property type="entry name" value="TspO/MBR-related_sf"/>
</dbReference>
<dbReference type="EMBL" id="ML120551">
    <property type="protein sequence ID" value="RPA89884.1"/>
    <property type="molecule type" value="Genomic_DNA"/>
</dbReference>
<evidence type="ECO:0000256" key="6">
    <source>
        <dbReference type="SAM" id="Phobius"/>
    </source>
</evidence>
<dbReference type="PANTHER" id="PTHR10057">
    <property type="entry name" value="PERIPHERAL-TYPE BENZODIAZEPINE RECEPTOR"/>
    <property type="match status" value="1"/>
</dbReference>
<dbReference type="STRING" id="1336337.A0A3N4J7Q7"/>
<organism evidence="7 8">
    <name type="scientific">Choiromyces venosus 120613-1</name>
    <dbReference type="NCBI Taxonomy" id="1336337"/>
    <lineage>
        <taxon>Eukaryota</taxon>
        <taxon>Fungi</taxon>
        <taxon>Dikarya</taxon>
        <taxon>Ascomycota</taxon>
        <taxon>Pezizomycotina</taxon>
        <taxon>Pezizomycetes</taxon>
        <taxon>Pezizales</taxon>
        <taxon>Tuberaceae</taxon>
        <taxon>Choiromyces</taxon>
    </lineage>
</organism>
<dbReference type="FunFam" id="1.20.1260.100:FF:000001">
    <property type="entry name" value="translocator protein 2"/>
    <property type="match status" value="1"/>
</dbReference>
<dbReference type="InterPro" id="IPR004307">
    <property type="entry name" value="TspO_MBR"/>
</dbReference>
<dbReference type="GO" id="GO:0005741">
    <property type="term" value="C:mitochondrial outer membrane"/>
    <property type="evidence" value="ECO:0007669"/>
    <property type="project" value="TreeGrafter"/>
</dbReference>
<gene>
    <name evidence="7" type="ORF">L873DRAFT_1783476</name>
</gene>
<accession>A0A3N4J7Q7</accession>
<evidence type="ECO:0000313" key="8">
    <source>
        <dbReference type="Proteomes" id="UP000276215"/>
    </source>
</evidence>
<evidence type="ECO:0000256" key="2">
    <source>
        <dbReference type="ARBA" id="ARBA00007524"/>
    </source>
</evidence>
<feature type="transmembrane region" description="Helical" evidence="6">
    <location>
        <begin position="95"/>
        <end position="118"/>
    </location>
</feature>
<evidence type="ECO:0000256" key="4">
    <source>
        <dbReference type="ARBA" id="ARBA00022989"/>
    </source>
</evidence>
<dbReference type="Pfam" id="PF03073">
    <property type="entry name" value="TspO_MBR"/>
    <property type="match status" value="1"/>
</dbReference>
<keyword evidence="3 6" id="KW-0812">Transmembrane</keyword>